<dbReference type="OrthoDB" id="9788270at2"/>
<dbReference type="EC" id="3.2.2.26" evidence="1 2"/>
<keyword evidence="5" id="KW-1185">Reference proteome</keyword>
<accession>A0A3R9QNG3</accession>
<dbReference type="Pfam" id="PF01048">
    <property type="entry name" value="PNP_UDP_1"/>
    <property type="match status" value="1"/>
</dbReference>
<organism evidence="4 5">
    <name type="scientific">Salibacterium salarium</name>
    <dbReference type="NCBI Taxonomy" id="284579"/>
    <lineage>
        <taxon>Bacteria</taxon>
        <taxon>Bacillati</taxon>
        <taxon>Bacillota</taxon>
        <taxon>Bacilli</taxon>
        <taxon>Bacillales</taxon>
        <taxon>Bacillaceae</taxon>
    </lineage>
</organism>
<evidence type="ECO:0000256" key="1">
    <source>
        <dbReference type="HAMAP-Rule" id="MF_00991"/>
    </source>
</evidence>
<dbReference type="AlphaFoldDB" id="A0A3R9QNG3"/>
<dbReference type="PANTHER" id="PTHR46832:SF2">
    <property type="entry name" value="FUTALOSINE HYDROLASE"/>
    <property type="match status" value="1"/>
</dbReference>
<dbReference type="NCBIfam" id="TIGR03664">
    <property type="entry name" value="fut_nucase"/>
    <property type="match status" value="1"/>
</dbReference>
<dbReference type="HAMAP" id="MF_00991">
    <property type="entry name" value="MqnB"/>
    <property type="match status" value="1"/>
</dbReference>
<comment type="caution">
    <text evidence="4">The sequence shown here is derived from an EMBL/GenBank/DDBJ whole genome shotgun (WGS) entry which is preliminary data.</text>
</comment>
<dbReference type="InterPro" id="IPR019963">
    <property type="entry name" value="FL_hydrolase_MqnB"/>
</dbReference>
<keyword evidence="1" id="KW-0474">Menaquinone biosynthesis</keyword>
<dbReference type="Gene3D" id="3.40.50.1580">
    <property type="entry name" value="Nucleoside phosphorylase domain"/>
    <property type="match status" value="1"/>
</dbReference>
<gene>
    <name evidence="1" type="primary">mqnB</name>
    <name evidence="4" type="ORF">D7Z54_02800</name>
</gene>
<evidence type="ECO:0000256" key="2">
    <source>
        <dbReference type="NCBIfam" id="TIGR03664"/>
    </source>
</evidence>
<comment type="function">
    <text evidence="1">Catalyzes the hydrolysis of futalosine (FL) to dehypoxanthine futalosine (DHFL) and hypoxanthine, a step in the biosynthesis of menaquinone (MK, vitamin K2).</text>
</comment>
<protein>
    <recommendedName>
        <fullName evidence="1 2">Futalosine hydrolase</fullName>
        <shortName evidence="1">FL hydrolase</shortName>
        <ecNumber evidence="1 2">3.2.2.26</ecNumber>
    </recommendedName>
    <alternativeName>
        <fullName evidence="1">Futalosine nucleosidase</fullName>
    </alternativeName>
    <alternativeName>
        <fullName evidence="1">Menaquinone biosynthetic enzyme MqnB</fullName>
    </alternativeName>
</protein>
<evidence type="ECO:0000313" key="5">
    <source>
        <dbReference type="Proteomes" id="UP000275076"/>
    </source>
</evidence>
<dbReference type="GO" id="GO:0008930">
    <property type="term" value="F:methylthioadenosine nucleosidase activity"/>
    <property type="evidence" value="ECO:0007669"/>
    <property type="project" value="TreeGrafter"/>
</dbReference>
<evidence type="ECO:0000259" key="3">
    <source>
        <dbReference type="Pfam" id="PF01048"/>
    </source>
</evidence>
<dbReference type="GO" id="GO:0009116">
    <property type="term" value="P:nucleoside metabolic process"/>
    <property type="evidence" value="ECO:0007669"/>
    <property type="project" value="InterPro"/>
</dbReference>
<dbReference type="GO" id="GO:0005829">
    <property type="term" value="C:cytosol"/>
    <property type="evidence" value="ECO:0007669"/>
    <property type="project" value="TreeGrafter"/>
</dbReference>
<evidence type="ECO:0000313" key="4">
    <source>
        <dbReference type="EMBL" id="RSL34784.1"/>
    </source>
</evidence>
<name>A0A3R9QNG3_9BACI</name>
<sequence length="226" mass="24265">MEDGLIVVKEFLSMNKVLIVTAVEAEKDAVKRGLDNNSRFEVIVGGVGLAEAAVSTAFALSHSTFSTVISAGIGGGFENKADVESLVVASDIRAVDMGSETQTGFLSLEELDLGTSKYDCDITYVEKWRKQIETFGVDVQTGSILTTTTTTGTVQTAHKLLQRVPEARAEAMEGFGVAAAARRVSVPVYEMRAISNVVGPRDRNEWKIKEALAVLEKASGTIQEVF</sequence>
<dbReference type="UniPathway" id="UPA00079"/>
<dbReference type="GO" id="GO:0019284">
    <property type="term" value="P:L-methionine salvage from S-adenosylmethionine"/>
    <property type="evidence" value="ECO:0007669"/>
    <property type="project" value="TreeGrafter"/>
</dbReference>
<keyword evidence="1 4" id="KW-0378">Hydrolase</keyword>
<dbReference type="Proteomes" id="UP000275076">
    <property type="component" value="Unassembled WGS sequence"/>
</dbReference>
<feature type="domain" description="Nucleoside phosphorylase" evidence="3">
    <location>
        <begin position="42"/>
        <end position="225"/>
    </location>
</feature>
<dbReference type="GO" id="GO:0009234">
    <property type="term" value="P:menaquinone biosynthetic process"/>
    <property type="evidence" value="ECO:0007669"/>
    <property type="project" value="UniProtKB-UniRule"/>
</dbReference>
<reference evidence="4 5" key="1">
    <citation type="submission" date="2018-10" db="EMBL/GenBank/DDBJ databases">
        <title>Draft genome sequence of Bacillus salarius IM0101, isolated from a hypersaline soil in Inner Mongolia, China.</title>
        <authorList>
            <person name="Yamprayoonswat W."/>
            <person name="Boonvisut S."/>
            <person name="Jumpathong W."/>
            <person name="Sittihan S."/>
            <person name="Ruangsuj P."/>
            <person name="Wanthongcharoen S."/>
            <person name="Thongpramul N."/>
            <person name="Pimmason S."/>
            <person name="Yu B."/>
            <person name="Yasawong M."/>
        </authorList>
    </citation>
    <scope>NUCLEOTIDE SEQUENCE [LARGE SCALE GENOMIC DNA]</scope>
    <source>
        <strain evidence="4 5">IM0101</strain>
    </source>
</reference>
<proteinExistence type="inferred from homology"/>
<dbReference type="NCBIfam" id="NF006087">
    <property type="entry name" value="PRK08236.1"/>
    <property type="match status" value="1"/>
</dbReference>
<dbReference type="InterPro" id="IPR035994">
    <property type="entry name" value="Nucleoside_phosphorylase_sf"/>
</dbReference>
<dbReference type="EMBL" id="RBVX01000002">
    <property type="protein sequence ID" value="RSL34784.1"/>
    <property type="molecule type" value="Genomic_DNA"/>
</dbReference>
<dbReference type="SUPFAM" id="SSF53167">
    <property type="entry name" value="Purine and uridine phosphorylases"/>
    <property type="match status" value="1"/>
</dbReference>
<dbReference type="PANTHER" id="PTHR46832">
    <property type="entry name" value="5'-METHYLTHIOADENOSINE/S-ADENOSYLHOMOCYSTEINE NUCLEOSIDASE"/>
    <property type="match status" value="1"/>
</dbReference>
<keyword evidence="4" id="KW-0326">Glycosidase</keyword>
<dbReference type="InterPro" id="IPR000845">
    <property type="entry name" value="Nucleoside_phosphorylase_d"/>
</dbReference>
<comment type="pathway">
    <text evidence="1">Quinol/quinone metabolism; menaquinone biosynthesis.</text>
</comment>
<dbReference type="GO" id="GO:0008782">
    <property type="term" value="F:adenosylhomocysteine nucleosidase activity"/>
    <property type="evidence" value="ECO:0007669"/>
    <property type="project" value="TreeGrafter"/>
</dbReference>
<dbReference type="CDD" id="cd17766">
    <property type="entry name" value="futalosine_nucleosidase_MqnB"/>
    <property type="match status" value="1"/>
</dbReference>
<comment type="similarity">
    <text evidence="1">Belongs to the PNP/UDP phosphorylase family. Futalosine hydrolase subfamily.</text>
</comment>
<comment type="catalytic activity">
    <reaction evidence="1">
        <text>futalosine + H2O = dehypoxanthine futalosine + hypoxanthine</text>
        <dbReference type="Rhea" id="RHEA:25904"/>
        <dbReference type="ChEBI" id="CHEBI:15377"/>
        <dbReference type="ChEBI" id="CHEBI:17368"/>
        <dbReference type="ChEBI" id="CHEBI:58863"/>
        <dbReference type="ChEBI" id="CHEBI:58864"/>
        <dbReference type="EC" id="3.2.2.26"/>
    </reaction>
</comment>